<organism evidence="1">
    <name type="scientific">Fagus sylvatica</name>
    <name type="common">Beechnut</name>
    <dbReference type="NCBI Taxonomy" id="28930"/>
    <lineage>
        <taxon>Eukaryota</taxon>
        <taxon>Viridiplantae</taxon>
        <taxon>Streptophyta</taxon>
        <taxon>Embryophyta</taxon>
        <taxon>Tracheophyta</taxon>
        <taxon>Spermatophyta</taxon>
        <taxon>Magnoliopsida</taxon>
        <taxon>eudicotyledons</taxon>
        <taxon>Gunneridae</taxon>
        <taxon>Pentapetalae</taxon>
        <taxon>rosids</taxon>
        <taxon>fabids</taxon>
        <taxon>Fagales</taxon>
        <taxon>Fagaceae</taxon>
        <taxon>Fagus</taxon>
    </lineage>
</organism>
<dbReference type="AlphaFoldDB" id="A0A2N9EYU4"/>
<protein>
    <submittedName>
        <fullName evidence="1">Uncharacterized protein</fullName>
    </submittedName>
</protein>
<reference evidence="1" key="1">
    <citation type="submission" date="2018-02" db="EMBL/GenBank/DDBJ databases">
        <authorList>
            <person name="Cohen D.B."/>
            <person name="Kent A.D."/>
        </authorList>
    </citation>
    <scope>NUCLEOTIDE SEQUENCE</scope>
</reference>
<proteinExistence type="predicted"/>
<sequence>MPSVVWDLKLPSQMRSGVWQCCARLWAAGGDEAAQHKAKEATAAQC</sequence>
<name>A0A2N9EYU4_FAGSY</name>
<accession>A0A2N9EYU4</accession>
<dbReference type="EMBL" id="OIVN01000422">
    <property type="protein sequence ID" value="SPC79920.1"/>
    <property type="molecule type" value="Genomic_DNA"/>
</dbReference>
<evidence type="ECO:0000313" key="1">
    <source>
        <dbReference type="EMBL" id="SPC79920.1"/>
    </source>
</evidence>
<gene>
    <name evidence="1" type="ORF">FSB_LOCUS7802</name>
</gene>